<dbReference type="STRING" id="1450648.CLORY_22000"/>
<dbReference type="SUPFAM" id="SSF53067">
    <property type="entry name" value="Actin-like ATPase domain"/>
    <property type="match status" value="2"/>
</dbReference>
<gene>
    <name evidence="1" type="ORF">CLORY_22000</name>
</gene>
<name>A0A1V4IN87_9CLOT</name>
<dbReference type="RefSeq" id="WP_169911596.1">
    <property type="nucleotide sequence ID" value="NZ_MZGV01000021.1"/>
</dbReference>
<proteinExistence type="predicted"/>
<dbReference type="AlphaFoldDB" id="A0A1V4IN87"/>
<dbReference type="EMBL" id="MZGV01000021">
    <property type="protein sequence ID" value="OPJ61518.1"/>
    <property type="molecule type" value="Genomic_DNA"/>
</dbReference>
<dbReference type="InterPro" id="IPR043129">
    <property type="entry name" value="ATPase_NBD"/>
</dbReference>
<dbReference type="PIRSF" id="PIRSF019169">
    <property type="entry name" value="PilM"/>
    <property type="match status" value="1"/>
</dbReference>
<protein>
    <submittedName>
        <fullName evidence="1">Competence protein A</fullName>
    </submittedName>
</protein>
<dbReference type="Pfam" id="PF11104">
    <property type="entry name" value="PilM_2"/>
    <property type="match status" value="1"/>
</dbReference>
<reference evidence="1 2" key="1">
    <citation type="submission" date="2017-03" db="EMBL/GenBank/DDBJ databases">
        <title>Genome sequence of Clostridium oryzae DSM 28571.</title>
        <authorList>
            <person name="Poehlein A."/>
            <person name="Daniel R."/>
        </authorList>
    </citation>
    <scope>NUCLEOTIDE SEQUENCE [LARGE SCALE GENOMIC DNA]</scope>
    <source>
        <strain evidence="1 2">DSM 28571</strain>
    </source>
</reference>
<dbReference type="CDD" id="cd24049">
    <property type="entry name" value="ASKHA_NBD_PilM"/>
    <property type="match status" value="1"/>
</dbReference>
<dbReference type="InterPro" id="IPR005883">
    <property type="entry name" value="PilM"/>
</dbReference>
<accession>A0A1V4IN87</accession>
<dbReference type="PANTHER" id="PTHR32432:SF3">
    <property type="entry name" value="ETHANOLAMINE UTILIZATION PROTEIN EUTJ"/>
    <property type="match status" value="1"/>
</dbReference>
<evidence type="ECO:0000313" key="2">
    <source>
        <dbReference type="Proteomes" id="UP000190080"/>
    </source>
</evidence>
<organism evidence="1 2">
    <name type="scientific">Clostridium oryzae</name>
    <dbReference type="NCBI Taxonomy" id="1450648"/>
    <lineage>
        <taxon>Bacteria</taxon>
        <taxon>Bacillati</taxon>
        <taxon>Bacillota</taxon>
        <taxon>Clostridia</taxon>
        <taxon>Eubacteriales</taxon>
        <taxon>Clostridiaceae</taxon>
        <taxon>Clostridium</taxon>
    </lineage>
</organism>
<dbReference type="Proteomes" id="UP000190080">
    <property type="component" value="Unassembled WGS sequence"/>
</dbReference>
<dbReference type="Gene3D" id="3.30.1490.300">
    <property type="match status" value="1"/>
</dbReference>
<keyword evidence="2" id="KW-1185">Reference proteome</keyword>
<sequence length="378" mass="43332">MEKLRDINIKEILSKDITDLKKEKKSPEKIKKLRPLINKKVVSLDIGSQNTKVVVGRYTNSGIVIDKAFMFKTVMSSIYDTVIQTSTFFAVEIDKYMKKNGVKIKDANCTGNSTSIINRELIIPEASGDELDTLIKFELQRYLPLNMDNYIVQYNILEKLQVDEVDKLRVLTIIYPVKLSRQYMELIKNAKLKPNALDINYNVLRKLIMQHHIENENTPQHTCAIIDMGAKSIEVNIYEGVNLEFARIIKSGGEQLDISISKSLNISPVEAEGRKINEGNLLGMDNSELNIVLRDEVNNWIEEIGKIFQFFRNKKFGNNVDTIFIYGGSSRLKGLEQYMSNYFNIPVNRLTALNNVEFKTENEVEDIYINAIGAIIRY</sequence>
<dbReference type="PANTHER" id="PTHR32432">
    <property type="entry name" value="CELL DIVISION PROTEIN FTSA-RELATED"/>
    <property type="match status" value="1"/>
</dbReference>
<evidence type="ECO:0000313" key="1">
    <source>
        <dbReference type="EMBL" id="OPJ61518.1"/>
    </source>
</evidence>
<dbReference type="Gene3D" id="3.30.420.40">
    <property type="match status" value="2"/>
</dbReference>
<comment type="caution">
    <text evidence="1">The sequence shown here is derived from an EMBL/GenBank/DDBJ whole genome shotgun (WGS) entry which is preliminary data.</text>
</comment>
<dbReference type="InterPro" id="IPR050696">
    <property type="entry name" value="FtsA/MreB"/>
</dbReference>